<accession>A0AAV7EKS4</accession>
<comment type="caution">
    <text evidence="2">The sequence shown here is derived from an EMBL/GenBank/DDBJ whole genome shotgun (WGS) entry which is preliminary data.</text>
</comment>
<feature type="region of interest" description="Disordered" evidence="1">
    <location>
        <begin position="1"/>
        <end position="28"/>
    </location>
</feature>
<name>A0AAV7EKS4_ARIFI</name>
<feature type="compositionally biased region" description="Basic and acidic residues" evidence="1">
    <location>
        <begin position="8"/>
        <end position="25"/>
    </location>
</feature>
<gene>
    <name evidence="2" type="ORF">H6P81_009333</name>
</gene>
<dbReference type="EMBL" id="JAINDJ010000004">
    <property type="protein sequence ID" value="KAG9449368.1"/>
    <property type="molecule type" value="Genomic_DNA"/>
</dbReference>
<dbReference type="AlphaFoldDB" id="A0AAV7EKS4"/>
<protein>
    <submittedName>
        <fullName evidence="2">Uncharacterized protein</fullName>
    </submittedName>
</protein>
<dbReference type="Proteomes" id="UP000825729">
    <property type="component" value="Unassembled WGS sequence"/>
</dbReference>
<reference evidence="2 3" key="1">
    <citation type="submission" date="2021-07" db="EMBL/GenBank/DDBJ databases">
        <title>The Aristolochia fimbriata genome: insights into angiosperm evolution, floral development and chemical biosynthesis.</title>
        <authorList>
            <person name="Jiao Y."/>
        </authorList>
    </citation>
    <scope>NUCLEOTIDE SEQUENCE [LARGE SCALE GENOMIC DNA]</scope>
    <source>
        <strain evidence="2">IBCAS-2021</strain>
        <tissue evidence="2">Leaf</tissue>
    </source>
</reference>
<evidence type="ECO:0000313" key="2">
    <source>
        <dbReference type="EMBL" id="KAG9449368.1"/>
    </source>
</evidence>
<evidence type="ECO:0000313" key="3">
    <source>
        <dbReference type="Proteomes" id="UP000825729"/>
    </source>
</evidence>
<proteinExistence type="predicted"/>
<evidence type="ECO:0000256" key="1">
    <source>
        <dbReference type="SAM" id="MobiDB-lite"/>
    </source>
</evidence>
<keyword evidence="3" id="KW-1185">Reference proteome</keyword>
<sequence length="89" mass="9903">MRLHRARKDGGELRRHPREGGKGDKSGFSGVCFSFSSGFLPARASFSRYRSFFIHAGFMPLFGCWIHPSISNFVQGLIIKLTGSHLGCQ</sequence>
<organism evidence="2 3">
    <name type="scientific">Aristolochia fimbriata</name>
    <name type="common">White veined hardy Dutchman's pipe vine</name>
    <dbReference type="NCBI Taxonomy" id="158543"/>
    <lineage>
        <taxon>Eukaryota</taxon>
        <taxon>Viridiplantae</taxon>
        <taxon>Streptophyta</taxon>
        <taxon>Embryophyta</taxon>
        <taxon>Tracheophyta</taxon>
        <taxon>Spermatophyta</taxon>
        <taxon>Magnoliopsida</taxon>
        <taxon>Magnoliidae</taxon>
        <taxon>Piperales</taxon>
        <taxon>Aristolochiaceae</taxon>
        <taxon>Aristolochia</taxon>
    </lineage>
</organism>